<evidence type="ECO:0000256" key="10">
    <source>
        <dbReference type="ARBA" id="ARBA00023278"/>
    </source>
</evidence>
<dbReference type="InterPro" id="IPR013210">
    <property type="entry name" value="LRR_N_plant-typ"/>
</dbReference>
<organism evidence="14 15">
    <name type="scientific">Genlisea aurea</name>
    <dbReference type="NCBI Taxonomy" id="192259"/>
    <lineage>
        <taxon>Eukaryota</taxon>
        <taxon>Viridiplantae</taxon>
        <taxon>Streptophyta</taxon>
        <taxon>Embryophyta</taxon>
        <taxon>Tracheophyta</taxon>
        <taxon>Spermatophyta</taxon>
        <taxon>Magnoliopsida</taxon>
        <taxon>eudicotyledons</taxon>
        <taxon>Gunneridae</taxon>
        <taxon>Pentapetalae</taxon>
        <taxon>asterids</taxon>
        <taxon>lamiids</taxon>
        <taxon>Lamiales</taxon>
        <taxon>Lentibulariaceae</taxon>
        <taxon>Genlisea</taxon>
    </lineage>
</organism>
<comment type="caution">
    <text evidence="14">The sequence shown here is derived from an EMBL/GenBank/DDBJ whole genome shotgun (WGS) entry which is preliminary data.</text>
</comment>
<gene>
    <name evidence="14" type="ORF">M569_07569</name>
</gene>
<evidence type="ECO:0000313" key="15">
    <source>
        <dbReference type="Proteomes" id="UP000015453"/>
    </source>
</evidence>
<keyword evidence="4" id="KW-0964">Secreted</keyword>
<keyword evidence="8" id="KW-0472">Membrane</keyword>
<dbReference type="GO" id="GO:0016020">
    <property type="term" value="C:membrane"/>
    <property type="evidence" value="ECO:0007669"/>
    <property type="project" value="UniProtKB-SubCell"/>
</dbReference>
<sequence length="313" mass="34083">LQNPRLFDAFLAFQSWKLAITDDPKGFTSNWVGHDVCNYRGVYCAPAPDDPGVITVAGVDLNHADVAGVLPEELGLLCDVALFHLNSNRFQGSLPAEFCKLKLLFELDLSNNLFCGGFPAVVFKLPSLKFLDLRFNKFVGDVPPEVFDLQLDALFLNDNAFKLTLPPNLGNSPVSVLVAANIFGFGILPPAVGQMAETLNEIVLLNSGLLGSLPDEIGQLTKLTVFDVGFNHLIGTLPESIGKMVSLEQLNVAHNKLTGNIPEGICLLPRLQNFTYSDNYFCSVPRSCQNLSPDDGDENCIPCKADQRSPLEC</sequence>
<proteinExistence type="predicted"/>
<reference evidence="14 15" key="1">
    <citation type="journal article" date="2013" name="BMC Genomics">
        <title>The miniature genome of a carnivorous plant Genlisea aurea contains a low number of genes and short non-coding sequences.</title>
        <authorList>
            <person name="Leushkin E.V."/>
            <person name="Sutormin R.A."/>
            <person name="Nabieva E.R."/>
            <person name="Penin A.A."/>
            <person name="Kondrashov A.S."/>
            <person name="Logacheva M.D."/>
        </authorList>
    </citation>
    <scope>NUCLEOTIDE SEQUENCE [LARGE SCALE GENOMIC DNA]</scope>
</reference>
<dbReference type="FunFam" id="3.80.10.10:FF:000041">
    <property type="entry name" value="LRR receptor-like serine/threonine-protein kinase ERECTA"/>
    <property type="match status" value="1"/>
</dbReference>
<evidence type="ECO:0000256" key="9">
    <source>
        <dbReference type="ARBA" id="ARBA00023180"/>
    </source>
</evidence>
<evidence type="ECO:0000256" key="3">
    <source>
        <dbReference type="ARBA" id="ARBA00022512"/>
    </source>
</evidence>
<evidence type="ECO:0000256" key="5">
    <source>
        <dbReference type="ARBA" id="ARBA00022614"/>
    </source>
</evidence>
<dbReference type="OrthoDB" id="676979at2759"/>
<dbReference type="Gene3D" id="3.80.10.10">
    <property type="entry name" value="Ribonuclease Inhibitor"/>
    <property type="match status" value="2"/>
</dbReference>
<evidence type="ECO:0000256" key="12">
    <source>
        <dbReference type="ARBA" id="ARBA00041871"/>
    </source>
</evidence>
<accession>S8DVI3</accession>
<dbReference type="FunFam" id="3.80.10.10:FF:000224">
    <property type="entry name" value="Leucine-rich repeat extensin-like protein 1"/>
    <property type="match status" value="1"/>
</dbReference>
<keyword evidence="6" id="KW-0732">Signal</keyword>
<dbReference type="SUPFAM" id="SSF52058">
    <property type="entry name" value="L domain-like"/>
    <property type="match status" value="1"/>
</dbReference>
<dbReference type="Pfam" id="PF00560">
    <property type="entry name" value="LRR_1"/>
    <property type="match status" value="3"/>
</dbReference>
<keyword evidence="15" id="KW-1185">Reference proteome</keyword>
<evidence type="ECO:0000256" key="8">
    <source>
        <dbReference type="ARBA" id="ARBA00023136"/>
    </source>
</evidence>
<keyword evidence="10" id="KW-0379">Hydroxylation</keyword>
<evidence type="ECO:0000259" key="13">
    <source>
        <dbReference type="Pfam" id="PF08263"/>
    </source>
</evidence>
<keyword evidence="7" id="KW-0677">Repeat</keyword>
<keyword evidence="11" id="KW-0961">Cell wall biogenesis/degradation</keyword>
<name>S8DVI3_9LAMI</name>
<feature type="domain" description="Leucine-rich repeat-containing N-terminal plant-type" evidence="13">
    <location>
        <begin position="11"/>
        <end position="44"/>
    </location>
</feature>
<evidence type="ECO:0000256" key="11">
    <source>
        <dbReference type="ARBA" id="ARBA00023316"/>
    </source>
</evidence>
<dbReference type="GO" id="GO:0071555">
    <property type="term" value="P:cell wall organization"/>
    <property type="evidence" value="ECO:0007669"/>
    <property type="project" value="UniProtKB-KW"/>
</dbReference>
<evidence type="ECO:0000313" key="14">
    <source>
        <dbReference type="EMBL" id="EPS67208.1"/>
    </source>
</evidence>
<protein>
    <recommendedName>
        <fullName evidence="12">Cell wall hydroxyproline-rich glycoprotein</fullName>
    </recommendedName>
</protein>
<dbReference type="InterPro" id="IPR051582">
    <property type="entry name" value="LRR_extensin-like_regulator"/>
</dbReference>
<comment type="subcellular location">
    <subcellularLocation>
        <location evidence="2">Membrane</location>
    </subcellularLocation>
    <subcellularLocation>
        <location evidence="1">Secreted</location>
        <location evidence="1">Cell wall</location>
    </subcellularLocation>
</comment>
<dbReference type="Proteomes" id="UP000015453">
    <property type="component" value="Unassembled WGS sequence"/>
</dbReference>
<keyword evidence="5" id="KW-0433">Leucine-rich repeat</keyword>
<dbReference type="AlphaFoldDB" id="S8DVI3"/>
<dbReference type="Pfam" id="PF08263">
    <property type="entry name" value="LRRNT_2"/>
    <property type="match status" value="1"/>
</dbReference>
<dbReference type="PANTHER" id="PTHR32093">
    <property type="entry name" value="LEUCINE-RICH REPEAT EXTENSIN-LIKE PROTEIN 3-RELATED"/>
    <property type="match status" value="1"/>
</dbReference>
<feature type="non-terminal residue" evidence="14">
    <location>
        <position position="313"/>
    </location>
</feature>
<dbReference type="InterPro" id="IPR001611">
    <property type="entry name" value="Leu-rich_rpt"/>
</dbReference>
<keyword evidence="3" id="KW-0134">Cell wall</keyword>
<evidence type="ECO:0000256" key="7">
    <source>
        <dbReference type="ARBA" id="ARBA00022737"/>
    </source>
</evidence>
<dbReference type="EMBL" id="AUSU01003238">
    <property type="protein sequence ID" value="EPS67208.1"/>
    <property type="molecule type" value="Genomic_DNA"/>
</dbReference>
<evidence type="ECO:0000256" key="6">
    <source>
        <dbReference type="ARBA" id="ARBA00022729"/>
    </source>
</evidence>
<keyword evidence="9" id="KW-0325">Glycoprotein</keyword>
<evidence type="ECO:0000256" key="1">
    <source>
        <dbReference type="ARBA" id="ARBA00004191"/>
    </source>
</evidence>
<dbReference type="PANTHER" id="PTHR32093:SF121">
    <property type="entry name" value="LEUCINE-RICH REPEAT EXTENSIN-LIKE PROTEIN 6"/>
    <property type="match status" value="1"/>
</dbReference>
<evidence type="ECO:0000256" key="2">
    <source>
        <dbReference type="ARBA" id="ARBA00004370"/>
    </source>
</evidence>
<evidence type="ECO:0000256" key="4">
    <source>
        <dbReference type="ARBA" id="ARBA00022525"/>
    </source>
</evidence>
<feature type="non-terminal residue" evidence="14">
    <location>
        <position position="1"/>
    </location>
</feature>
<dbReference type="InterPro" id="IPR032675">
    <property type="entry name" value="LRR_dom_sf"/>
</dbReference>